<reference evidence="4 5" key="1">
    <citation type="submission" date="2019-06" db="EMBL/GenBank/DDBJ databases">
        <title>Complete genome sequence of Antarcticibacterium flavum KCTC 52984T from an Antarctic marine sediment.</title>
        <authorList>
            <person name="Lee Y.M."/>
            <person name="Shin S.C."/>
        </authorList>
    </citation>
    <scope>NUCLEOTIDE SEQUENCE [LARGE SCALE GENOMIC DNA]</scope>
    <source>
        <strain evidence="4 5">KCTC 52984</strain>
    </source>
</reference>
<feature type="active site" description="Proton donor/acceptor" evidence="2">
    <location>
        <position position="394"/>
    </location>
</feature>
<evidence type="ECO:0000256" key="1">
    <source>
        <dbReference type="ARBA" id="ARBA00001947"/>
    </source>
</evidence>
<dbReference type="OrthoDB" id="1119199at2"/>
<evidence type="ECO:0000313" key="5">
    <source>
        <dbReference type="Proteomes" id="UP000309016"/>
    </source>
</evidence>
<dbReference type="InterPro" id="IPR050821">
    <property type="entry name" value="Cytosolic_carboxypeptidase"/>
</dbReference>
<dbReference type="KEGG" id="afla:FHG64_17700"/>
<gene>
    <name evidence="4" type="ORF">FHG64_17700</name>
</gene>
<dbReference type="Gene3D" id="3.40.630.10">
    <property type="entry name" value="Zn peptidases"/>
    <property type="match status" value="1"/>
</dbReference>
<protein>
    <recommendedName>
        <fullName evidence="3">Peptidase M14 domain-containing protein</fullName>
    </recommendedName>
</protein>
<name>A0A5B7X6E5_9FLAO</name>
<dbReference type="GO" id="GO:0004181">
    <property type="term" value="F:metallocarboxypeptidase activity"/>
    <property type="evidence" value="ECO:0007669"/>
    <property type="project" value="InterPro"/>
</dbReference>
<dbReference type="Proteomes" id="UP000309016">
    <property type="component" value="Chromosome"/>
</dbReference>
<dbReference type="Pfam" id="PF00246">
    <property type="entry name" value="Peptidase_M14"/>
    <property type="match status" value="1"/>
</dbReference>
<dbReference type="PROSITE" id="PS51257">
    <property type="entry name" value="PROKAR_LIPOPROTEIN"/>
    <property type="match status" value="1"/>
</dbReference>
<keyword evidence="5" id="KW-1185">Reference proteome</keyword>
<comment type="similarity">
    <text evidence="2">Belongs to the peptidase M14 family.</text>
</comment>
<dbReference type="InterPro" id="IPR000834">
    <property type="entry name" value="Peptidase_M14"/>
</dbReference>
<evidence type="ECO:0000259" key="3">
    <source>
        <dbReference type="PROSITE" id="PS52035"/>
    </source>
</evidence>
<dbReference type="GO" id="GO:0008270">
    <property type="term" value="F:zinc ion binding"/>
    <property type="evidence" value="ECO:0007669"/>
    <property type="project" value="InterPro"/>
</dbReference>
<evidence type="ECO:0000313" key="4">
    <source>
        <dbReference type="EMBL" id="QCY71084.1"/>
    </source>
</evidence>
<dbReference type="GO" id="GO:0006508">
    <property type="term" value="P:proteolysis"/>
    <property type="evidence" value="ECO:0007669"/>
    <property type="project" value="InterPro"/>
</dbReference>
<dbReference type="CDD" id="cd06237">
    <property type="entry name" value="M14_Nna1-like"/>
    <property type="match status" value="1"/>
</dbReference>
<comment type="cofactor">
    <cofactor evidence="1">
        <name>Zn(2+)</name>
        <dbReference type="ChEBI" id="CHEBI:29105"/>
    </cofactor>
</comment>
<dbReference type="SMART" id="SM00631">
    <property type="entry name" value="Zn_pept"/>
    <property type="match status" value="1"/>
</dbReference>
<feature type="domain" description="Peptidase M14" evidence="3">
    <location>
        <begin position="176"/>
        <end position="421"/>
    </location>
</feature>
<sequence>MLNLKINHSLILLSLVLVVATSCKTNKQWEGQGEIQKVNTETVPVQRQYRDIFNLGNGIYASNEFDGARLNGIVMVNDTIISTLSTPENTPINTSPWYAFKLWSEEEQKVTLSLTYPENINHRYHPKISSDGINFVEIDSSELFIAKKTVEEKIKTPSATIRLSISPDTVWISAQELITTSDNKQWTNELSLKPFITKSKAGESREGKPIEVLRIGESDDKAMIFVLSRQHPPEVTGYLAMKAFIETISSNSEDAIAFRKKYNTYVFPLVNPDGVDNGHWRHNMGGIDLNRDWEDFNQPETRVIRDFANKKVKENNGKIYFFVDFHSTWQDIYYTIDPEQKGNMPGLVPALISETGKEFENYNPNVKPSPGTGKRVTSTSYFFYEHGAESLTYEIGDNTSREFVKKKGEVTAEKLMKLLLE</sequence>
<dbReference type="EMBL" id="CP040812">
    <property type="protein sequence ID" value="QCY71084.1"/>
    <property type="molecule type" value="Genomic_DNA"/>
</dbReference>
<evidence type="ECO:0000256" key="2">
    <source>
        <dbReference type="PROSITE-ProRule" id="PRU01379"/>
    </source>
</evidence>
<dbReference type="PANTHER" id="PTHR12756:SF11">
    <property type="entry name" value="CYTOSOLIC CARBOXYPEPTIDASE 1"/>
    <property type="match status" value="1"/>
</dbReference>
<dbReference type="PROSITE" id="PS52035">
    <property type="entry name" value="PEPTIDASE_M14"/>
    <property type="match status" value="1"/>
</dbReference>
<dbReference type="PANTHER" id="PTHR12756">
    <property type="entry name" value="CYTOSOLIC CARBOXYPEPTIDASE"/>
    <property type="match status" value="1"/>
</dbReference>
<dbReference type="SUPFAM" id="SSF53187">
    <property type="entry name" value="Zn-dependent exopeptidases"/>
    <property type="match status" value="1"/>
</dbReference>
<dbReference type="AlphaFoldDB" id="A0A5B7X6E5"/>
<accession>A0A5B7X6E5</accession>
<proteinExistence type="inferred from homology"/>
<organism evidence="4 5">
    <name type="scientific">Antarcticibacterium flavum</name>
    <dbReference type="NCBI Taxonomy" id="2058175"/>
    <lineage>
        <taxon>Bacteria</taxon>
        <taxon>Pseudomonadati</taxon>
        <taxon>Bacteroidota</taxon>
        <taxon>Flavobacteriia</taxon>
        <taxon>Flavobacteriales</taxon>
        <taxon>Flavobacteriaceae</taxon>
        <taxon>Antarcticibacterium</taxon>
    </lineage>
</organism>